<dbReference type="InterPro" id="IPR004211">
    <property type="entry name" value="Endonuclease_7"/>
</dbReference>
<dbReference type="InterPro" id="IPR038563">
    <property type="entry name" value="Endonuclease_7_sf"/>
</dbReference>
<proteinExistence type="predicted"/>
<dbReference type="SUPFAM" id="SSF54060">
    <property type="entry name" value="His-Me finger endonucleases"/>
    <property type="match status" value="1"/>
</dbReference>
<protein>
    <submittedName>
        <fullName evidence="1">Uncharacterized protein</fullName>
    </submittedName>
</protein>
<sequence length="286" mass="32647">MFASVVSITLIVRRNSQVTVFFGNNKRQFAVLSPLGMTSIWNFKITANSRDWLFFVKPMSTWLPNDETSNTTTINLHVLYTCSIMLVCSYNPTLSQYFEFVGADCMYKLGDKLFELIKWIACIYSIIVLMKPKPPADEVSLVAQKCCHICKELLGSDDIVVNHDHLTGKIRGSTHNKCNLNFRLPKRQLVAVFHNLQNYDDHFLIKLLAECHITLHDGTVVIDYPGKIQVIRITPEKYKCNTKQIPMGLIALERCNISISPKTTPSSNWQNRGEFFLITLLSHQTV</sequence>
<reference evidence="1 2" key="1">
    <citation type="submission" date="2023-02" db="EMBL/GenBank/DDBJ databases">
        <title>LHISI_Scaffold_Assembly.</title>
        <authorList>
            <person name="Stuart O.P."/>
            <person name="Cleave R."/>
            <person name="Magrath M.J.L."/>
            <person name="Mikheyev A.S."/>
        </authorList>
    </citation>
    <scope>NUCLEOTIDE SEQUENCE [LARGE SCALE GENOMIC DNA]</scope>
    <source>
        <strain evidence="1">Daus_M_001</strain>
        <tissue evidence="1">Leg muscle</tissue>
    </source>
</reference>
<organism evidence="1 2">
    <name type="scientific">Dryococelus australis</name>
    <dbReference type="NCBI Taxonomy" id="614101"/>
    <lineage>
        <taxon>Eukaryota</taxon>
        <taxon>Metazoa</taxon>
        <taxon>Ecdysozoa</taxon>
        <taxon>Arthropoda</taxon>
        <taxon>Hexapoda</taxon>
        <taxon>Insecta</taxon>
        <taxon>Pterygota</taxon>
        <taxon>Neoptera</taxon>
        <taxon>Polyneoptera</taxon>
        <taxon>Phasmatodea</taxon>
        <taxon>Verophasmatodea</taxon>
        <taxon>Anareolatae</taxon>
        <taxon>Phasmatidae</taxon>
        <taxon>Eurycanthinae</taxon>
        <taxon>Dryococelus</taxon>
    </lineage>
</organism>
<keyword evidence="2" id="KW-1185">Reference proteome</keyword>
<dbReference type="PANTHER" id="PTHR31511:SF12">
    <property type="entry name" value="RHO TERMINATION FACTOR N-TERMINAL DOMAIN-CONTAINING PROTEIN"/>
    <property type="match status" value="1"/>
</dbReference>
<accession>A0ABQ9I077</accession>
<comment type="caution">
    <text evidence="1">The sequence shown here is derived from an EMBL/GenBank/DDBJ whole genome shotgun (WGS) entry which is preliminary data.</text>
</comment>
<dbReference type="PANTHER" id="PTHR31511">
    <property type="entry name" value="PROTEIN CBG23764"/>
    <property type="match status" value="1"/>
</dbReference>
<dbReference type="Proteomes" id="UP001159363">
    <property type="component" value="Chromosome 3"/>
</dbReference>
<dbReference type="Gene3D" id="3.40.1800.10">
    <property type="entry name" value="His-Me finger endonucleases"/>
    <property type="match status" value="1"/>
</dbReference>
<dbReference type="InterPro" id="IPR044925">
    <property type="entry name" value="His-Me_finger_sf"/>
</dbReference>
<dbReference type="EMBL" id="JARBHB010000003">
    <property type="protein sequence ID" value="KAJ8889719.1"/>
    <property type="molecule type" value="Genomic_DNA"/>
</dbReference>
<evidence type="ECO:0000313" key="2">
    <source>
        <dbReference type="Proteomes" id="UP001159363"/>
    </source>
</evidence>
<name>A0ABQ9I077_9NEOP</name>
<dbReference type="Pfam" id="PF02945">
    <property type="entry name" value="Endonuclease_7"/>
    <property type="match status" value="1"/>
</dbReference>
<gene>
    <name evidence="1" type="ORF">PR048_009220</name>
</gene>
<evidence type="ECO:0000313" key="1">
    <source>
        <dbReference type="EMBL" id="KAJ8889719.1"/>
    </source>
</evidence>